<proteinExistence type="predicted"/>
<keyword evidence="4" id="KW-1185">Reference proteome</keyword>
<feature type="domain" description="Amidohydrolase-related" evidence="2">
    <location>
        <begin position="3"/>
        <end position="318"/>
    </location>
</feature>
<accession>A0A6N7Z3N8</accession>
<dbReference type="GO" id="GO:0005737">
    <property type="term" value="C:cytoplasm"/>
    <property type="evidence" value="ECO:0007669"/>
    <property type="project" value="TreeGrafter"/>
</dbReference>
<dbReference type="PANTHER" id="PTHR21240:SF28">
    <property type="entry name" value="ISO-OROTATE DECARBOXYLASE (EUROFUNG)"/>
    <property type="match status" value="1"/>
</dbReference>
<name>A0A6N7Z3N8_9PSEU</name>
<dbReference type="AlphaFoldDB" id="A0A6N7Z3N8"/>
<dbReference type="InterPro" id="IPR032466">
    <property type="entry name" value="Metal_Hydrolase"/>
</dbReference>
<dbReference type="Pfam" id="PF04909">
    <property type="entry name" value="Amidohydro_2"/>
    <property type="match status" value="1"/>
</dbReference>
<evidence type="ECO:0000313" key="4">
    <source>
        <dbReference type="Proteomes" id="UP000440096"/>
    </source>
</evidence>
<comment type="caution">
    <text evidence="3">The sequence shown here is derived from an EMBL/GenBank/DDBJ whole genome shotgun (WGS) entry which is preliminary data.</text>
</comment>
<dbReference type="OrthoDB" id="8673173at2"/>
<keyword evidence="3" id="KW-0378">Hydrolase</keyword>
<evidence type="ECO:0000313" key="3">
    <source>
        <dbReference type="EMBL" id="MTD56583.1"/>
    </source>
</evidence>
<reference evidence="3 4" key="1">
    <citation type="submission" date="2019-11" db="EMBL/GenBank/DDBJ databases">
        <title>Draft genome of Amycolatopsis RM579.</title>
        <authorList>
            <person name="Duangmal K."/>
            <person name="Mingma R."/>
        </authorList>
    </citation>
    <scope>NUCLEOTIDE SEQUENCE [LARGE SCALE GENOMIC DNA]</scope>
    <source>
        <strain evidence="3 4">RM579</strain>
    </source>
</reference>
<dbReference type="InterPro" id="IPR032465">
    <property type="entry name" value="ACMSD"/>
</dbReference>
<sequence>MIIDVHAHVSPDAYVDAYRSARRAESGAGAAELSHVDQLAKFPGPFSDAPSQIEARLEQMDEAGVERQVLSLASLFLYFGDEKRAAAMARIANEAIAQVVAQRPDRFSMFISLPLPHAGAAVTEIDHWREAPNVVGAQVGTSVLGRSVADQHYDPVFAAIESAWAVAFYHPTGNGAGSALINDFGLEVSLGTCVEDTALAVQLAMSGIPGRFPAVRHIVPHFGGMVSLLLERLDNQGSTLRPSLAEPLSTTLREFFYDTVAHGSLPALHASCIAFGPERLLPGNDYPIVQLHEPYARTFSWIEDSDLAPSIRNRILHGLRFNHAPIVGPDEVHAGSLAAAVAALDAGFTTVVDHLHVVNSPDHARAALEAVRASGIRAMWCYGLTDANPPEPVFGSPGERRADLVCTSRTLARISSAVAVQVNGWGLVFQWSMYSRIWVVSIFTLEKVPRRIDWRVMMPNQISIWLVHEAPFGVKWKRTFGCASSHCCWMSGVVVLDRLSSTT</sequence>
<gene>
    <name evidence="3" type="ORF">GKO32_21795</name>
</gene>
<dbReference type="PANTHER" id="PTHR21240">
    <property type="entry name" value="2-AMINO-3-CARBOXYLMUCONATE-6-SEMIALDEHYDE DECARBOXYLASE"/>
    <property type="match status" value="1"/>
</dbReference>
<dbReference type="SUPFAM" id="SSF51556">
    <property type="entry name" value="Metallo-dependent hydrolases"/>
    <property type="match status" value="2"/>
</dbReference>
<dbReference type="GO" id="GO:0019748">
    <property type="term" value="P:secondary metabolic process"/>
    <property type="evidence" value="ECO:0007669"/>
    <property type="project" value="TreeGrafter"/>
</dbReference>
<evidence type="ECO:0000256" key="1">
    <source>
        <dbReference type="ARBA" id="ARBA00023239"/>
    </source>
</evidence>
<keyword evidence="1" id="KW-0456">Lyase</keyword>
<dbReference type="Proteomes" id="UP000440096">
    <property type="component" value="Unassembled WGS sequence"/>
</dbReference>
<dbReference type="GO" id="GO:0016831">
    <property type="term" value="F:carboxy-lyase activity"/>
    <property type="evidence" value="ECO:0007669"/>
    <property type="project" value="InterPro"/>
</dbReference>
<organism evidence="3 4">
    <name type="scientific">Amycolatopsis pithecellobii</name>
    <dbReference type="NCBI Taxonomy" id="664692"/>
    <lineage>
        <taxon>Bacteria</taxon>
        <taxon>Bacillati</taxon>
        <taxon>Actinomycetota</taxon>
        <taxon>Actinomycetes</taxon>
        <taxon>Pseudonocardiales</taxon>
        <taxon>Pseudonocardiaceae</taxon>
        <taxon>Amycolatopsis</taxon>
    </lineage>
</organism>
<protein>
    <submittedName>
        <fullName evidence="3">Amidohydrolase family protein</fullName>
    </submittedName>
</protein>
<dbReference type="InterPro" id="IPR006680">
    <property type="entry name" value="Amidohydro-rel"/>
</dbReference>
<dbReference type="GO" id="GO:0016787">
    <property type="term" value="F:hydrolase activity"/>
    <property type="evidence" value="ECO:0007669"/>
    <property type="project" value="UniProtKB-KW"/>
</dbReference>
<evidence type="ECO:0000259" key="2">
    <source>
        <dbReference type="Pfam" id="PF04909"/>
    </source>
</evidence>
<dbReference type="Gene3D" id="3.20.20.140">
    <property type="entry name" value="Metal-dependent hydrolases"/>
    <property type="match status" value="2"/>
</dbReference>
<dbReference type="EMBL" id="WMBA01000036">
    <property type="protein sequence ID" value="MTD56583.1"/>
    <property type="molecule type" value="Genomic_DNA"/>
</dbReference>